<sequence length="89" mass="9693">MEERLQRGAEHIWAEPSSHTAAMASRADGQIPRVAGHRAAGVQAGPGYMGVWRICKGLSGGLPPAGDFSSFFWRKVCTLLLVLRHGFFK</sequence>
<dbReference type="EMBL" id="CH474021">
    <property type="protein sequence ID" value="EDL75201.1"/>
    <property type="molecule type" value="Genomic_DNA"/>
</dbReference>
<evidence type="ECO:0000313" key="1">
    <source>
        <dbReference type="EMBL" id="EDL75201.1"/>
    </source>
</evidence>
<gene>
    <name evidence="1" type="ORF">rCG_62886</name>
</gene>
<dbReference type="AlphaFoldDB" id="A6K5J9"/>
<evidence type="ECO:0000313" key="2">
    <source>
        <dbReference type="Proteomes" id="UP000234681"/>
    </source>
</evidence>
<reference evidence="1 2" key="1">
    <citation type="submission" date="2005-09" db="EMBL/GenBank/DDBJ databases">
        <authorList>
            <person name="Mural R.J."/>
            <person name="Li P.W."/>
            <person name="Adams M.D."/>
            <person name="Amanatides P.G."/>
            <person name="Baden-Tillson H."/>
            <person name="Barnstead M."/>
            <person name="Chin S.H."/>
            <person name="Dew I."/>
            <person name="Evans C.A."/>
            <person name="Ferriera S."/>
            <person name="Flanigan M."/>
            <person name="Fosler C."/>
            <person name="Glodek A."/>
            <person name="Gu Z."/>
            <person name="Holt R.A."/>
            <person name="Jennings D."/>
            <person name="Kraft C.L."/>
            <person name="Lu F."/>
            <person name="Nguyen T."/>
            <person name="Nusskern D.R."/>
            <person name="Pfannkoch C.M."/>
            <person name="Sitter C."/>
            <person name="Sutton G.G."/>
            <person name="Venter J.C."/>
            <person name="Wang Z."/>
            <person name="Woodage T."/>
            <person name="Zheng X.H."/>
            <person name="Zhong F."/>
        </authorList>
    </citation>
    <scope>NUCLEOTIDE SEQUENCE [LARGE SCALE GENOMIC DNA]</scope>
    <source>
        <strain>BN</strain>
        <strain evidence="2">Sprague-Dawley</strain>
    </source>
</reference>
<dbReference type="Proteomes" id="UP000234681">
    <property type="component" value="Chromosome 18"/>
</dbReference>
<organism evidence="1 2">
    <name type="scientific">Rattus norvegicus</name>
    <name type="common">Rat</name>
    <dbReference type="NCBI Taxonomy" id="10116"/>
    <lineage>
        <taxon>Eukaryota</taxon>
        <taxon>Metazoa</taxon>
        <taxon>Chordata</taxon>
        <taxon>Craniata</taxon>
        <taxon>Vertebrata</taxon>
        <taxon>Euteleostomi</taxon>
        <taxon>Mammalia</taxon>
        <taxon>Eutheria</taxon>
        <taxon>Euarchontoglires</taxon>
        <taxon>Glires</taxon>
        <taxon>Rodentia</taxon>
        <taxon>Myomorpha</taxon>
        <taxon>Muroidea</taxon>
        <taxon>Muridae</taxon>
        <taxon>Murinae</taxon>
        <taxon>Rattus</taxon>
    </lineage>
</organism>
<protein>
    <submittedName>
        <fullName evidence="1">RCG62886, isoform CRA_a</fullName>
    </submittedName>
</protein>
<proteinExistence type="predicted"/>
<accession>A6K5J9</accession>
<name>A6K5J9_RAT</name>